<name>A0A1J8QX99_9AGAM</name>
<dbReference type="Pfam" id="PF03061">
    <property type="entry name" value="4HBT"/>
    <property type="match status" value="1"/>
</dbReference>
<dbReference type="GO" id="GO:0047617">
    <property type="term" value="F:fatty acyl-CoA hydrolase activity"/>
    <property type="evidence" value="ECO:0007669"/>
    <property type="project" value="InterPro"/>
</dbReference>
<evidence type="ECO:0000256" key="1">
    <source>
        <dbReference type="ARBA" id="ARBA00008324"/>
    </source>
</evidence>
<dbReference type="Proteomes" id="UP000183567">
    <property type="component" value="Unassembled WGS sequence"/>
</dbReference>
<gene>
    <name evidence="4" type="ORF">AZE42_04168</name>
</gene>
<keyword evidence="5" id="KW-1185">Reference proteome</keyword>
<evidence type="ECO:0000259" key="3">
    <source>
        <dbReference type="Pfam" id="PF03061"/>
    </source>
</evidence>
<organism evidence="4 5">
    <name type="scientific">Rhizopogon vesiculosus</name>
    <dbReference type="NCBI Taxonomy" id="180088"/>
    <lineage>
        <taxon>Eukaryota</taxon>
        <taxon>Fungi</taxon>
        <taxon>Dikarya</taxon>
        <taxon>Basidiomycota</taxon>
        <taxon>Agaricomycotina</taxon>
        <taxon>Agaricomycetes</taxon>
        <taxon>Agaricomycetidae</taxon>
        <taxon>Boletales</taxon>
        <taxon>Suillineae</taxon>
        <taxon>Rhizopogonaceae</taxon>
        <taxon>Rhizopogon</taxon>
    </lineage>
</organism>
<dbReference type="InterPro" id="IPR006683">
    <property type="entry name" value="Thioestr_dom"/>
</dbReference>
<dbReference type="PANTHER" id="PTHR21660:SF1">
    <property type="entry name" value="ACYL-COENZYME A THIOESTERASE 13"/>
    <property type="match status" value="1"/>
</dbReference>
<feature type="domain" description="Thioesterase" evidence="3">
    <location>
        <begin position="90"/>
        <end position="163"/>
    </location>
</feature>
<evidence type="ECO:0000313" key="4">
    <source>
        <dbReference type="EMBL" id="OJA18088.1"/>
    </source>
</evidence>
<reference evidence="4 5" key="1">
    <citation type="submission" date="2016-03" db="EMBL/GenBank/DDBJ databases">
        <title>Comparative genomics of the ectomycorrhizal sister species Rhizopogon vinicolor and Rhizopogon vesiculosus (Basidiomycota: Boletales) reveals a divergence of the mating type B locus.</title>
        <authorList>
            <person name="Mujic A.B."/>
            <person name="Kuo A."/>
            <person name="Tritt A."/>
            <person name="Lipzen A."/>
            <person name="Chen C."/>
            <person name="Johnson J."/>
            <person name="Sharma A."/>
            <person name="Barry K."/>
            <person name="Grigoriev I.V."/>
            <person name="Spatafora J.W."/>
        </authorList>
    </citation>
    <scope>NUCLEOTIDE SEQUENCE [LARGE SCALE GENOMIC DNA]</scope>
    <source>
        <strain evidence="4 5">AM-OR11-056</strain>
    </source>
</reference>
<dbReference type="SUPFAM" id="SSF54637">
    <property type="entry name" value="Thioesterase/thiol ester dehydrase-isomerase"/>
    <property type="match status" value="1"/>
</dbReference>
<comment type="similarity">
    <text evidence="1">Belongs to the thioesterase PaaI family.</text>
</comment>
<accession>A0A1J8QX99</accession>
<evidence type="ECO:0000256" key="2">
    <source>
        <dbReference type="ARBA" id="ARBA00022801"/>
    </source>
</evidence>
<dbReference type="PANTHER" id="PTHR21660">
    <property type="entry name" value="THIOESTERASE SUPERFAMILY MEMBER-RELATED"/>
    <property type="match status" value="1"/>
</dbReference>
<dbReference type="InterPro" id="IPR029069">
    <property type="entry name" value="HotDog_dom_sf"/>
</dbReference>
<keyword evidence="2" id="KW-0378">Hydrolase</keyword>
<protein>
    <recommendedName>
        <fullName evidence="3">Thioesterase domain-containing protein</fullName>
    </recommendedName>
</protein>
<dbReference type="OrthoDB" id="2831072at2759"/>
<comment type="caution">
    <text evidence="4">The sequence shown here is derived from an EMBL/GenBank/DDBJ whole genome shotgun (WGS) entry which is preliminary data.</text>
</comment>
<dbReference type="CDD" id="cd03443">
    <property type="entry name" value="PaaI_thioesterase"/>
    <property type="match status" value="1"/>
</dbReference>
<dbReference type="STRING" id="180088.A0A1J8QX99"/>
<sequence>MSPKRGVDVSQIEGNTSPEIKQTLLNSIPRMLRTPKVSRSEIFRGFESELVSRLRLTEVSVSPKAEEPDKLEGRVVFEVIVDEEMLNSNGSIHGGITAICSTMPIYVLGLATGGRATGGVSHSLNVVYHSPALLDDKLRVVSTTLALGNRALSSRCEIWNVTRHRLVASAVHLKMDPSEPKPSAKL</sequence>
<dbReference type="InterPro" id="IPR039298">
    <property type="entry name" value="ACOT13"/>
</dbReference>
<proteinExistence type="inferred from homology"/>
<dbReference type="Gene3D" id="3.10.129.10">
    <property type="entry name" value="Hotdog Thioesterase"/>
    <property type="match status" value="1"/>
</dbReference>
<evidence type="ECO:0000313" key="5">
    <source>
        <dbReference type="Proteomes" id="UP000183567"/>
    </source>
</evidence>
<dbReference type="AlphaFoldDB" id="A0A1J8QX99"/>
<dbReference type="EMBL" id="LVVM01001643">
    <property type="protein sequence ID" value="OJA18088.1"/>
    <property type="molecule type" value="Genomic_DNA"/>
</dbReference>